<dbReference type="AlphaFoldDB" id="A0AAN8WKP8"/>
<dbReference type="GO" id="GO:0009582">
    <property type="term" value="P:detection of abiotic stimulus"/>
    <property type="evidence" value="ECO:0007669"/>
    <property type="project" value="UniProtKB-ARBA"/>
</dbReference>
<organism evidence="18 19">
    <name type="scientific">Halocaridina rubra</name>
    <name type="common">Hawaiian red shrimp</name>
    <dbReference type="NCBI Taxonomy" id="373956"/>
    <lineage>
        <taxon>Eukaryota</taxon>
        <taxon>Metazoa</taxon>
        <taxon>Ecdysozoa</taxon>
        <taxon>Arthropoda</taxon>
        <taxon>Crustacea</taxon>
        <taxon>Multicrustacea</taxon>
        <taxon>Malacostraca</taxon>
        <taxon>Eumalacostraca</taxon>
        <taxon>Eucarida</taxon>
        <taxon>Decapoda</taxon>
        <taxon>Pleocyemata</taxon>
        <taxon>Caridea</taxon>
        <taxon>Atyoidea</taxon>
        <taxon>Atyidae</taxon>
        <taxon>Halocaridina</taxon>
    </lineage>
</organism>
<dbReference type="FunFam" id="1.20.120.350:FF:000011">
    <property type="entry name" value="Voltage-dependent N-type calcium channel subunit alpha"/>
    <property type="match status" value="1"/>
</dbReference>
<dbReference type="GO" id="GO:0050906">
    <property type="term" value="P:detection of stimulus involved in sensory perception"/>
    <property type="evidence" value="ECO:0007669"/>
    <property type="project" value="UniProtKB-ARBA"/>
</dbReference>
<dbReference type="EMBL" id="JAXCGZ010023596">
    <property type="protein sequence ID" value="KAK7007293.1"/>
    <property type="molecule type" value="Genomic_DNA"/>
</dbReference>
<evidence type="ECO:0000313" key="19">
    <source>
        <dbReference type="Proteomes" id="UP001381693"/>
    </source>
</evidence>
<feature type="non-terminal residue" evidence="18">
    <location>
        <position position="427"/>
    </location>
</feature>
<evidence type="ECO:0000256" key="10">
    <source>
        <dbReference type="ARBA" id="ARBA00022989"/>
    </source>
</evidence>
<evidence type="ECO:0000256" key="13">
    <source>
        <dbReference type="ARBA" id="ARBA00023180"/>
    </source>
</evidence>
<feature type="transmembrane region" description="Helical" evidence="16">
    <location>
        <begin position="346"/>
        <end position="365"/>
    </location>
</feature>
<evidence type="ECO:0000313" key="18">
    <source>
        <dbReference type="EMBL" id="KAK7007293.1"/>
    </source>
</evidence>
<dbReference type="SUPFAM" id="SSF81324">
    <property type="entry name" value="Voltage-gated potassium channels"/>
    <property type="match status" value="2"/>
</dbReference>
<dbReference type="Pfam" id="PF00520">
    <property type="entry name" value="Ion_trans"/>
    <property type="match status" value="2"/>
</dbReference>
<dbReference type="Gene3D" id="1.10.287.70">
    <property type="match status" value="1"/>
</dbReference>
<keyword evidence="13" id="KW-0325">Glycoprotein</keyword>
<dbReference type="FunFam" id="1.10.287.70:FF:000059">
    <property type="entry name" value="Voltage-dependent N-type calcium channel subunit alpha"/>
    <property type="match status" value="1"/>
</dbReference>
<sequence length="427" mass="48618">FGIRRTVKQQWFYWFVIILVFLNTACVAAEHYNQPQWLSDFLYYAEFIFLGLFIFEMLIKMYALGPRIYFESSFNRFDCVVISGSIFEVIWSYFKSESFGLSVLRALRLLRIFKVTKYWSSLRNLVISLLSSMRSIISLLFLLFLFILIFALLGMQLFGGSFNFPEGTPAANFNTFSIALLTVFQILTGEDWNEVMYHGIASQGGTKSGMIYSLYFIILVIFGNYTLLNVFLAIAVDNLANAQELTAAEEEQEEEDKEKQQAELEKELEALQNNADGPPKVEICPPSPGGENKMNSKGDGTKDTEEAAENQEEDMGGPKPMLPYSSMFILSPTNPIRRAAHWVVNLRYFDVFIMIVISLSSIALASEDPVREDSDINQILNYFDYAFTGVFAIEMILKVIDLGVIFHPGSYLRDFWNIMDSVVVICA</sequence>
<keyword evidence="2" id="KW-0813">Transport</keyword>
<keyword evidence="7" id="KW-0677">Repeat</keyword>
<feature type="domain" description="Ion transport" evidence="17">
    <location>
        <begin position="347"/>
        <end position="426"/>
    </location>
</feature>
<dbReference type="GO" id="GO:0019722">
    <property type="term" value="P:calcium-mediated signaling"/>
    <property type="evidence" value="ECO:0007669"/>
    <property type="project" value="UniProtKB-ARBA"/>
</dbReference>
<evidence type="ECO:0000256" key="1">
    <source>
        <dbReference type="ARBA" id="ARBA00004141"/>
    </source>
</evidence>
<dbReference type="InterPro" id="IPR050599">
    <property type="entry name" value="VDCC_alpha-1_subunit"/>
</dbReference>
<keyword evidence="8" id="KW-0106">Calcium</keyword>
<feature type="region of interest" description="Disordered" evidence="15">
    <location>
        <begin position="270"/>
        <end position="319"/>
    </location>
</feature>
<evidence type="ECO:0000256" key="4">
    <source>
        <dbReference type="ARBA" id="ARBA00022673"/>
    </source>
</evidence>
<evidence type="ECO:0000256" key="15">
    <source>
        <dbReference type="SAM" id="MobiDB-lite"/>
    </source>
</evidence>
<keyword evidence="6" id="KW-0479">Metal-binding</keyword>
<keyword evidence="11" id="KW-0406">Ion transport</keyword>
<evidence type="ECO:0000256" key="14">
    <source>
        <dbReference type="ARBA" id="ARBA00023303"/>
    </source>
</evidence>
<feature type="compositionally biased region" description="Basic and acidic residues" evidence="15">
    <location>
        <begin position="294"/>
        <end position="305"/>
    </location>
</feature>
<protein>
    <recommendedName>
        <fullName evidence="17">Ion transport domain-containing protein</fullName>
    </recommendedName>
</protein>
<feature type="non-terminal residue" evidence="18">
    <location>
        <position position="1"/>
    </location>
</feature>
<feature type="compositionally biased region" description="Acidic residues" evidence="15">
    <location>
        <begin position="306"/>
        <end position="315"/>
    </location>
</feature>
<dbReference type="Proteomes" id="UP001381693">
    <property type="component" value="Unassembled WGS sequence"/>
</dbReference>
<evidence type="ECO:0000256" key="3">
    <source>
        <dbReference type="ARBA" id="ARBA00022568"/>
    </source>
</evidence>
<feature type="domain" description="Ion transport" evidence="17">
    <location>
        <begin position="10"/>
        <end position="245"/>
    </location>
</feature>
<dbReference type="PRINTS" id="PR00169">
    <property type="entry name" value="KCHANNEL"/>
</dbReference>
<keyword evidence="4" id="KW-0107">Calcium channel</keyword>
<dbReference type="GO" id="GO:0042045">
    <property type="term" value="P:epithelial fluid transport"/>
    <property type="evidence" value="ECO:0007669"/>
    <property type="project" value="UniProtKB-ARBA"/>
</dbReference>
<evidence type="ECO:0000256" key="16">
    <source>
        <dbReference type="SAM" id="Phobius"/>
    </source>
</evidence>
<gene>
    <name evidence="18" type="ORF">SK128_018339</name>
</gene>
<feature type="transmembrane region" description="Helical" evidence="16">
    <location>
        <begin position="12"/>
        <end position="32"/>
    </location>
</feature>
<feature type="transmembrane region" description="Helical" evidence="16">
    <location>
        <begin position="136"/>
        <end position="158"/>
    </location>
</feature>
<dbReference type="GO" id="GO:0016323">
    <property type="term" value="C:basolateral plasma membrane"/>
    <property type="evidence" value="ECO:0007669"/>
    <property type="project" value="UniProtKB-ARBA"/>
</dbReference>
<evidence type="ECO:0000256" key="9">
    <source>
        <dbReference type="ARBA" id="ARBA00022882"/>
    </source>
</evidence>
<evidence type="ECO:0000259" key="17">
    <source>
        <dbReference type="Pfam" id="PF00520"/>
    </source>
</evidence>
<dbReference type="GO" id="GO:0016322">
    <property type="term" value="P:neuron remodeling"/>
    <property type="evidence" value="ECO:0007669"/>
    <property type="project" value="UniProtKB-ARBA"/>
</dbReference>
<accession>A0AAN8WKP8</accession>
<dbReference type="GO" id="GO:0009581">
    <property type="term" value="P:detection of external stimulus"/>
    <property type="evidence" value="ECO:0007669"/>
    <property type="project" value="UniProtKB-ARBA"/>
</dbReference>
<dbReference type="FunFam" id="1.20.120.350:FF:000001">
    <property type="entry name" value="Voltage-dependent L-type calcium channel subunit alpha"/>
    <property type="match status" value="1"/>
</dbReference>
<evidence type="ECO:0000256" key="11">
    <source>
        <dbReference type="ARBA" id="ARBA00023065"/>
    </source>
</evidence>
<keyword evidence="10 16" id="KW-1133">Transmembrane helix</keyword>
<dbReference type="GO" id="GO:0007268">
    <property type="term" value="P:chemical synaptic transmission"/>
    <property type="evidence" value="ECO:0007669"/>
    <property type="project" value="TreeGrafter"/>
</dbReference>
<evidence type="ECO:0000256" key="7">
    <source>
        <dbReference type="ARBA" id="ARBA00022737"/>
    </source>
</evidence>
<keyword evidence="12 16" id="KW-0472">Membrane</keyword>
<dbReference type="PANTHER" id="PTHR45628">
    <property type="entry name" value="VOLTAGE-DEPENDENT CALCIUM CHANNEL TYPE A SUBUNIT ALPHA-1"/>
    <property type="match status" value="1"/>
</dbReference>
<keyword evidence="9" id="KW-0851">Voltage-gated channel</keyword>
<dbReference type="InterPro" id="IPR005821">
    <property type="entry name" value="Ion_trans_dom"/>
</dbReference>
<dbReference type="GO" id="GO:0005891">
    <property type="term" value="C:voltage-gated calcium channel complex"/>
    <property type="evidence" value="ECO:0007669"/>
    <property type="project" value="TreeGrafter"/>
</dbReference>
<evidence type="ECO:0000256" key="6">
    <source>
        <dbReference type="ARBA" id="ARBA00022723"/>
    </source>
</evidence>
<feature type="transmembrane region" description="Helical" evidence="16">
    <location>
        <begin position="385"/>
        <end position="406"/>
    </location>
</feature>
<feature type="transmembrane region" description="Helical" evidence="16">
    <location>
        <begin position="209"/>
        <end position="236"/>
    </location>
</feature>
<evidence type="ECO:0000256" key="2">
    <source>
        <dbReference type="ARBA" id="ARBA00022448"/>
    </source>
</evidence>
<keyword evidence="19" id="KW-1185">Reference proteome</keyword>
<dbReference type="PANTHER" id="PTHR45628:SF7">
    <property type="entry name" value="VOLTAGE-DEPENDENT CALCIUM CHANNEL TYPE A SUBUNIT ALPHA-1"/>
    <property type="match status" value="1"/>
</dbReference>
<keyword evidence="3" id="KW-0109">Calcium transport</keyword>
<evidence type="ECO:0000256" key="8">
    <source>
        <dbReference type="ARBA" id="ARBA00022837"/>
    </source>
</evidence>
<evidence type="ECO:0000256" key="12">
    <source>
        <dbReference type="ARBA" id="ARBA00023136"/>
    </source>
</evidence>
<keyword evidence="5 16" id="KW-0812">Transmembrane</keyword>
<reference evidence="18 19" key="1">
    <citation type="submission" date="2023-11" db="EMBL/GenBank/DDBJ databases">
        <title>Halocaridina rubra genome assembly.</title>
        <authorList>
            <person name="Smith C."/>
        </authorList>
    </citation>
    <scope>NUCLEOTIDE SEQUENCE [LARGE SCALE GENOMIC DNA]</scope>
    <source>
        <strain evidence="18">EP-1</strain>
        <tissue evidence="18">Whole</tissue>
    </source>
</reference>
<keyword evidence="14" id="KW-0407">Ion channel</keyword>
<comment type="subcellular location">
    <subcellularLocation>
        <location evidence="1">Membrane</location>
        <topology evidence="1">Multi-pass membrane protein</topology>
    </subcellularLocation>
</comment>
<dbReference type="GO" id="GO:0046872">
    <property type="term" value="F:metal ion binding"/>
    <property type="evidence" value="ECO:0007669"/>
    <property type="project" value="UniProtKB-KW"/>
</dbReference>
<dbReference type="GO" id="GO:0045202">
    <property type="term" value="C:synapse"/>
    <property type="evidence" value="ECO:0007669"/>
    <property type="project" value="GOC"/>
</dbReference>
<evidence type="ECO:0000256" key="5">
    <source>
        <dbReference type="ARBA" id="ARBA00022692"/>
    </source>
</evidence>
<feature type="transmembrane region" description="Helical" evidence="16">
    <location>
        <begin position="44"/>
        <end position="65"/>
    </location>
</feature>
<dbReference type="GO" id="GO:0008331">
    <property type="term" value="F:high voltage-gated calcium channel activity"/>
    <property type="evidence" value="ECO:0007669"/>
    <property type="project" value="TreeGrafter"/>
</dbReference>
<name>A0AAN8WKP8_HALRR</name>
<proteinExistence type="predicted"/>
<comment type="caution">
    <text evidence="18">The sequence shown here is derived from an EMBL/GenBank/DDBJ whole genome shotgun (WGS) entry which is preliminary data.</text>
</comment>
<dbReference type="Gene3D" id="1.20.120.350">
    <property type="entry name" value="Voltage-gated potassium channels. Chain C"/>
    <property type="match status" value="2"/>
</dbReference>
<dbReference type="GO" id="GO:0098703">
    <property type="term" value="P:calcium ion import across plasma membrane"/>
    <property type="evidence" value="ECO:0007669"/>
    <property type="project" value="TreeGrafter"/>
</dbReference>
<dbReference type="InterPro" id="IPR027359">
    <property type="entry name" value="Volt_channel_dom_sf"/>
</dbReference>